<sequence length="88" mass="9254">MSLAQCLAHDLSSDALDLDVHLQGGDALGGTGNFEVHIAQMIFCTLNIGQDNEILAFLDQTHGHTGYGCLDGYTSVHEGKGGTADRGH</sequence>
<comment type="caution">
    <text evidence="1">The sequence shown here is derived from an EMBL/GenBank/DDBJ whole genome shotgun (WGS) entry which is preliminary data.</text>
</comment>
<protein>
    <submittedName>
        <fullName evidence="1">Uncharacterized protein</fullName>
    </submittedName>
</protein>
<dbReference type="AlphaFoldDB" id="A0A645C997"/>
<gene>
    <name evidence="1" type="ORF">SDC9_119057</name>
</gene>
<accession>A0A645C997</accession>
<evidence type="ECO:0000313" key="1">
    <source>
        <dbReference type="EMBL" id="MPM72084.1"/>
    </source>
</evidence>
<proteinExistence type="predicted"/>
<reference evidence="1" key="1">
    <citation type="submission" date="2019-08" db="EMBL/GenBank/DDBJ databases">
        <authorList>
            <person name="Kucharzyk K."/>
            <person name="Murdoch R.W."/>
            <person name="Higgins S."/>
            <person name="Loffler F."/>
        </authorList>
    </citation>
    <scope>NUCLEOTIDE SEQUENCE</scope>
</reference>
<organism evidence="1">
    <name type="scientific">bioreactor metagenome</name>
    <dbReference type="NCBI Taxonomy" id="1076179"/>
    <lineage>
        <taxon>unclassified sequences</taxon>
        <taxon>metagenomes</taxon>
        <taxon>ecological metagenomes</taxon>
    </lineage>
</organism>
<dbReference type="EMBL" id="VSSQ01024521">
    <property type="protein sequence ID" value="MPM72084.1"/>
    <property type="molecule type" value="Genomic_DNA"/>
</dbReference>
<name>A0A645C997_9ZZZZ</name>